<evidence type="ECO:0000313" key="8">
    <source>
        <dbReference type="Proteomes" id="UP000472267"/>
    </source>
</evidence>
<dbReference type="AlphaFoldDB" id="A0A672H3W5"/>
<dbReference type="NCBIfam" id="TIGR00797">
    <property type="entry name" value="matE"/>
    <property type="match status" value="1"/>
</dbReference>
<organism evidence="7 8">
    <name type="scientific">Salarias fasciatus</name>
    <name type="common">Jewelled blenny</name>
    <name type="synonym">Blennius fasciatus</name>
    <dbReference type="NCBI Taxonomy" id="181472"/>
    <lineage>
        <taxon>Eukaryota</taxon>
        <taxon>Metazoa</taxon>
        <taxon>Chordata</taxon>
        <taxon>Craniata</taxon>
        <taxon>Vertebrata</taxon>
        <taxon>Euteleostomi</taxon>
        <taxon>Actinopterygii</taxon>
        <taxon>Neopterygii</taxon>
        <taxon>Teleostei</taxon>
        <taxon>Neoteleostei</taxon>
        <taxon>Acanthomorphata</taxon>
        <taxon>Ovalentaria</taxon>
        <taxon>Blenniimorphae</taxon>
        <taxon>Blenniiformes</taxon>
        <taxon>Blennioidei</taxon>
        <taxon>Blenniidae</taxon>
        <taxon>Salariinae</taxon>
        <taxon>Salarias</taxon>
    </lineage>
</organism>
<dbReference type="GO" id="GO:1990961">
    <property type="term" value="P:xenobiotic detoxification by transmembrane export across the plasma membrane"/>
    <property type="evidence" value="ECO:0007669"/>
    <property type="project" value="InterPro"/>
</dbReference>
<dbReference type="Pfam" id="PF01554">
    <property type="entry name" value="MatE"/>
    <property type="match status" value="2"/>
</dbReference>
<dbReference type="GO" id="GO:0015297">
    <property type="term" value="F:antiporter activity"/>
    <property type="evidence" value="ECO:0007669"/>
    <property type="project" value="InterPro"/>
</dbReference>
<dbReference type="GO" id="GO:0016020">
    <property type="term" value="C:membrane"/>
    <property type="evidence" value="ECO:0007669"/>
    <property type="project" value="UniProtKB-SubCell"/>
</dbReference>
<evidence type="ECO:0000256" key="4">
    <source>
        <dbReference type="ARBA" id="ARBA00022989"/>
    </source>
</evidence>
<protein>
    <recommendedName>
        <fullName evidence="6">Multidrug and toxin extrusion protein</fullName>
    </recommendedName>
</protein>
<feature type="transmembrane region" description="Helical" evidence="6">
    <location>
        <begin position="114"/>
        <end position="134"/>
    </location>
</feature>
<feature type="transmembrane region" description="Helical" evidence="6">
    <location>
        <begin position="331"/>
        <end position="349"/>
    </location>
</feature>
<reference evidence="7" key="2">
    <citation type="submission" date="2025-08" db="UniProtKB">
        <authorList>
            <consortium name="Ensembl"/>
        </authorList>
    </citation>
    <scope>IDENTIFICATION</scope>
</reference>
<dbReference type="GO" id="GO:0042910">
    <property type="term" value="F:xenobiotic transmembrane transporter activity"/>
    <property type="evidence" value="ECO:0007669"/>
    <property type="project" value="InterPro"/>
</dbReference>
<proteinExistence type="inferred from homology"/>
<evidence type="ECO:0000256" key="5">
    <source>
        <dbReference type="ARBA" id="ARBA00023136"/>
    </source>
</evidence>
<name>A0A672H3W5_SALFA</name>
<sequence length="461" mass="49262">MEAGGQSPAQCCRTEAPVFRRIRALLPVGSKAELTELSKLSGPLILAQLMIYGVSLFSTIFCGHLGKEELAGVSIAISVINVTGISIGIGLASACDTLISQTYGSGNLLRVGVIIQRAVLILLLACFPCWAILINTESILLIVRQDPKVARISQLYVKIFMPALPGVVYPLVITGFLVNLLNVLINYILLFVFDLGVAGSAIANAVSQFSMAGSLHAYVMWKGLYKTTWGGWSQQCLQDWGSYARLAIPGMVMLCAEWWSYEIGSFLAGIISEVELGAQSVVFQLANICPMGFGIAGCVRVGNALGAGQTEQAKLSAKMTLLSAGQWTLEVIFYIFAEVMSFYAVFLFVDGLSAASSGVIRGAGKQKVGAFCIVVGYYALGLPTGIILMFVAKLGILGLWIGMLICASLQCSFLITYLMRMNWNNATVEAKIRAGVSVSATDSGKTRCASQCSTLTCFSFV</sequence>
<comment type="subcellular location">
    <subcellularLocation>
        <location evidence="1">Membrane</location>
        <topology evidence="1">Multi-pass membrane protein</topology>
    </subcellularLocation>
</comment>
<reference evidence="7" key="3">
    <citation type="submission" date="2025-09" db="UniProtKB">
        <authorList>
            <consortium name="Ensembl"/>
        </authorList>
    </citation>
    <scope>IDENTIFICATION</scope>
</reference>
<feature type="transmembrane region" description="Helical" evidence="6">
    <location>
        <begin position="155"/>
        <end position="178"/>
    </location>
</feature>
<accession>A0A672H3W5</accession>
<dbReference type="InterPro" id="IPR002528">
    <property type="entry name" value="MATE_fam"/>
</dbReference>
<dbReference type="PANTHER" id="PTHR11206">
    <property type="entry name" value="MULTIDRUG RESISTANCE PROTEIN"/>
    <property type="match status" value="1"/>
</dbReference>
<comment type="caution">
    <text evidence="6">Lacks conserved residue(s) required for the propagation of feature annotation.</text>
</comment>
<evidence type="ECO:0000256" key="6">
    <source>
        <dbReference type="RuleBase" id="RU004914"/>
    </source>
</evidence>
<keyword evidence="3 6" id="KW-0812">Transmembrane</keyword>
<dbReference type="Ensembl" id="ENSSFAT00005023915.1">
    <property type="protein sequence ID" value="ENSSFAP00005022969.1"/>
    <property type="gene ID" value="ENSSFAG00005011890.1"/>
</dbReference>
<evidence type="ECO:0000313" key="7">
    <source>
        <dbReference type="Ensembl" id="ENSSFAP00005022969.1"/>
    </source>
</evidence>
<evidence type="ECO:0000256" key="3">
    <source>
        <dbReference type="ARBA" id="ARBA00022692"/>
    </source>
</evidence>
<evidence type="ECO:0000256" key="1">
    <source>
        <dbReference type="ARBA" id="ARBA00004141"/>
    </source>
</evidence>
<feature type="transmembrane region" description="Helical" evidence="6">
    <location>
        <begin position="70"/>
        <end position="94"/>
    </location>
</feature>
<feature type="transmembrane region" description="Helical" evidence="6">
    <location>
        <begin position="370"/>
        <end position="391"/>
    </location>
</feature>
<gene>
    <name evidence="7" type="primary">slc47a3</name>
</gene>
<dbReference type="InterPro" id="IPR045069">
    <property type="entry name" value="MATE_euk"/>
</dbReference>
<dbReference type="CDD" id="cd13132">
    <property type="entry name" value="MATE_eukaryotic"/>
    <property type="match status" value="1"/>
</dbReference>
<keyword evidence="8" id="KW-1185">Reference proteome</keyword>
<keyword evidence="5 6" id="KW-0472">Membrane</keyword>
<dbReference type="Proteomes" id="UP000472267">
    <property type="component" value="Chromosome 14"/>
</dbReference>
<comment type="similarity">
    <text evidence="2 6">Belongs to the multi antimicrobial extrusion (MATE) (TC 2.A.66.1) family.</text>
</comment>
<feature type="transmembrane region" description="Helical" evidence="6">
    <location>
        <begin position="397"/>
        <end position="418"/>
    </location>
</feature>
<feature type="transmembrane region" description="Helical" evidence="6">
    <location>
        <begin position="184"/>
        <end position="206"/>
    </location>
</feature>
<keyword evidence="4 6" id="KW-1133">Transmembrane helix</keyword>
<reference evidence="7" key="1">
    <citation type="submission" date="2019-06" db="EMBL/GenBank/DDBJ databases">
        <authorList>
            <consortium name="Wellcome Sanger Institute Data Sharing"/>
        </authorList>
    </citation>
    <scope>NUCLEOTIDE SEQUENCE [LARGE SCALE GENOMIC DNA]</scope>
</reference>
<evidence type="ECO:0000256" key="2">
    <source>
        <dbReference type="ARBA" id="ARBA00010199"/>
    </source>
</evidence>
<feature type="transmembrane region" description="Helical" evidence="6">
    <location>
        <begin position="44"/>
        <end position="63"/>
    </location>
</feature>